<keyword evidence="2" id="KW-1185">Reference proteome</keyword>
<organism evidence="1 2">
    <name type="scientific">Enterococcus phage ECP3</name>
    <dbReference type="NCBI Taxonomy" id="1498168"/>
    <lineage>
        <taxon>Viruses</taxon>
        <taxon>Duplodnaviria</taxon>
        <taxon>Heunggongvirae</taxon>
        <taxon>Uroviricota</taxon>
        <taxon>Caudoviricetes</taxon>
        <taxon>Herelleviridae</taxon>
        <taxon>Brockvirinae</taxon>
        <taxon>Kochikohdavirus</taxon>
        <taxon>Kochikohdavirus ECP3</taxon>
    </lineage>
</organism>
<proteinExistence type="predicted"/>
<reference evidence="1" key="1">
    <citation type="submission" date="2014-05" db="EMBL/GenBank/DDBJ databases">
        <title>Complete genome sequence of Enterococcus faecalis bacteriophage ECP3.</title>
        <authorList>
            <person name="Kang H.-Y."/>
            <person name="Kim S."/>
            <person name="Kim J."/>
        </authorList>
    </citation>
    <scope>NUCLEOTIDE SEQUENCE [LARGE SCALE GENOMIC DNA]</scope>
    <source>
        <strain evidence="1">ECP3</strain>
    </source>
</reference>
<dbReference type="GeneID" id="24628075"/>
<evidence type="ECO:0000313" key="1">
    <source>
        <dbReference type="EMBL" id="AII28386.1"/>
    </source>
</evidence>
<sequence>MDYKEKVYVGALTWLGTLGERRYLGQMRDVLAVYELGSRYAGYYTENSDYDYMVVYMPSPHDLMYPTTIYKQETEIDGNKVEVKYMSIMEYVYRIENGDLEALQMLNATSSQSFFGEPIEGIDNKRTRLVTYMKELEYRRETFTYLAPEKLFRGINGRIKATKARMDKAIENDDMEVAVKCAILIRYFMDLLVVLADGESIREGLTFSPIIANIIREFRKDCESAQAKTLINTAQVLLEADREEILNSIKDHRLSDGYAQSVRQYSLTGRLIDVLLGGYYD</sequence>
<evidence type="ECO:0000313" key="2">
    <source>
        <dbReference type="Proteomes" id="UP000030157"/>
    </source>
</evidence>
<name>A0A096XSU5_9CAUD</name>
<protein>
    <submittedName>
        <fullName evidence="1">Uncharacterized protein</fullName>
    </submittedName>
</protein>
<accession>A0A096XSU5</accession>
<dbReference type="Proteomes" id="UP000030157">
    <property type="component" value="Segment"/>
</dbReference>
<dbReference type="RefSeq" id="YP_009147027.1">
    <property type="nucleotide sequence ID" value="NC_027335.2"/>
</dbReference>
<dbReference type="EMBL" id="KJ801817">
    <property type="protein sequence ID" value="AII28386.1"/>
    <property type="molecule type" value="Genomic_DNA"/>
</dbReference>